<keyword evidence="3" id="KW-1185">Reference proteome</keyword>
<evidence type="ECO:0000313" key="2">
    <source>
        <dbReference type="EMBL" id="MCL1047143.1"/>
    </source>
</evidence>
<organism evidence="2 3">
    <name type="scientific">Shewanella electrodiphila</name>
    <dbReference type="NCBI Taxonomy" id="934143"/>
    <lineage>
        <taxon>Bacteria</taxon>
        <taxon>Pseudomonadati</taxon>
        <taxon>Pseudomonadota</taxon>
        <taxon>Gammaproteobacteria</taxon>
        <taxon>Alteromonadales</taxon>
        <taxon>Shewanellaceae</taxon>
        <taxon>Shewanella</taxon>
    </lineage>
</organism>
<sequence>MTRSTLSLAVMLYLASCAAFAAETISANSPAADNTFNHEAEIGFLDTSENSDGLASAKYSYYFQGVKQNDVPYELAAFLSQSSVISARYAMTERQDLYELSGEYVFDSKFFIGGAYSRLSTDRAFAPTTDLDAYELKTGYYFNPHAKLTFSYLTHSDSNSTHTSDAIGYYNRDSSEDYDGFQVEYQHYLPFESTSGLMLTAVGSYSNTDSEYDSKYDTIFLNDNDELVVARIEAANEGTTKETNLGMDADWYITNSWSVGGGYQYLNYDRDSSYRYSRETADEIYESNRDYSDSDSANIYTLNTSYFWNFSKYVSARAAIEQRFIDSDSDTSVGIAINGRF</sequence>
<accession>A0ABT0KTG6</accession>
<dbReference type="Gene3D" id="2.40.160.10">
    <property type="entry name" value="Porin"/>
    <property type="match status" value="1"/>
</dbReference>
<comment type="caution">
    <text evidence="2">The sequence shown here is derived from an EMBL/GenBank/DDBJ whole genome shotgun (WGS) entry which is preliminary data.</text>
</comment>
<dbReference type="Pfam" id="PF16956">
    <property type="entry name" value="Porin_7"/>
    <property type="match status" value="1"/>
</dbReference>
<dbReference type="Proteomes" id="UP001202134">
    <property type="component" value="Unassembled WGS sequence"/>
</dbReference>
<feature type="chain" id="PRO_5047372215" description="Porin domain-containing protein" evidence="1">
    <location>
        <begin position="22"/>
        <end position="341"/>
    </location>
</feature>
<dbReference type="InterPro" id="IPR031593">
    <property type="entry name" value="Porin_7"/>
</dbReference>
<dbReference type="InterPro" id="IPR023614">
    <property type="entry name" value="Porin_dom_sf"/>
</dbReference>
<name>A0ABT0KTG6_9GAMM</name>
<keyword evidence="1" id="KW-0732">Signal</keyword>
<feature type="signal peptide" evidence="1">
    <location>
        <begin position="1"/>
        <end position="21"/>
    </location>
</feature>
<proteinExistence type="predicted"/>
<dbReference type="SUPFAM" id="SSF56935">
    <property type="entry name" value="Porins"/>
    <property type="match status" value="1"/>
</dbReference>
<evidence type="ECO:0000256" key="1">
    <source>
        <dbReference type="SAM" id="SignalP"/>
    </source>
</evidence>
<dbReference type="RefSeq" id="WP_248956624.1">
    <property type="nucleotide sequence ID" value="NZ_JAKIKU010000011.1"/>
</dbReference>
<dbReference type="EMBL" id="JAKIKU010000011">
    <property type="protein sequence ID" value="MCL1047143.1"/>
    <property type="molecule type" value="Genomic_DNA"/>
</dbReference>
<gene>
    <name evidence="2" type="ORF">L2737_17730</name>
</gene>
<reference evidence="2 3" key="1">
    <citation type="submission" date="2022-01" db="EMBL/GenBank/DDBJ databases">
        <title>Whole genome-based taxonomy of the Shewanellaceae.</title>
        <authorList>
            <person name="Martin-Rodriguez A.J."/>
        </authorList>
    </citation>
    <scope>NUCLEOTIDE SEQUENCE [LARGE SCALE GENOMIC DNA]</scope>
    <source>
        <strain evidence="2 3">DSM 24955</strain>
    </source>
</reference>
<evidence type="ECO:0008006" key="4">
    <source>
        <dbReference type="Google" id="ProtNLM"/>
    </source>
</evidence>
<protein>
    <recommendedName>
        <fullName evidence="4">Porin domain-containing protein</fullName>
    </recommendedName>
</protein>
<evidence type="ECO:0000313" key="3">
    <source>
        <dbReference type="Proteomes" id="UP001202134"/>
    </source>
</evidence>